<evidence type="ECO:0000313" key="2">
    <source>
        <dbReference type="Proteomes" id="UP000269396"/>
    </source>
</evidence>
<sequence length="56" mass="6451">VGSSEWVYNDAILLELNTLLALIIRQQFIRKSTCTEEDLFELIHAYHSQSCPSQLL</sequence>
<accession>A0A183NQE1</accession>
<dbReference type="Proteomes" id="UP000269396">
    <property type="component" value="Unassembled WGS sequence"/>
</dbReference>
<protein>
    <submittedName>
        <fullName evidence="1">Uncharacterized protein</fullName>
    </submittedName>
</protein>
<reference evidence="1 2" key="1">
    <citation type="submission" date="2018-11" db="EMBL/GenBank/DDBJ databases">
        <authorList>
            <consortium name="Pathogen Informatics"/>
        </authorList>
    </citation>
    <scope>NUCLEOTIDE SEQUENCE [LARGE SCALE GENOMIC DNA]</scope>
    <source>
        <strain>Denwood</strain>
        <strain evidence="2">Zambia</strain>
    </source>
</reference>
<gene>
    <name evidence="1" type="ORF">SMTD_LOCUS4326</name>
</gene>
<proteinExistence type="predicted"/>
<evidence type="ECO:0000313" key="1">
    <source>
        <dbReference type="EMBL" id="VDP05450.1"/>
    </source>
</evidence>
<organism evidence="1 2">
    <name type="scientific">Schistosoma mattheei</name>
    <dbReference type="NCBI Taxonomy" id="31246"/>
    <lineage>
        <taxon>Eukaryota</taxon>
        <taxon>Metazoa</taxon>
        <taxon>Spiralia</taxon>
        <taxon>Lophotrochozoa</taxon>
        <taxon>Platyhelminthes</taxon>
        <taxon>Trematoda</taxon>
        <taxon>Digenea</taxon>
        <taxon>Strigeidida</taxon>
        <taxon>Schistosomatoidea</taxon>
        <taxon>Schistosomatidae</taxon>
        <taxon>Schistosoma</taxon>
    </lineage>
</organism>
<feature type="non-terminal residue" evidence="1">
    <location>
        <position position="1"/>
    </location>
</feature>
<keyword evidence="2" id="KW-1185">Reference proteome</keyword>
<dbReference type="AlphaFoldDB" id="A0A183NQE1"/>
<name>A0A183NQE1_9TREM</name>
<dbReference type="EMBL" id="UZAL01011608">
    <property type="protein sequence ID" value="VDP05450.1"/>
    <property type="molecule type" value="Genomic_DNA"/>
</dbReference>